<keyword evidence="3" id="KW-1185">Reference proteome</keyword>
<name>A0A9P9IDU9_9PLEO</name>
<proteinExistence type="predicted"/>
<dbReference type="Pfam" id="PF02129">
    <property type="entry name" value="Peptidase_S15"/>
    <property type="match status" value="1"/>
</dbReference>
<evidence type="ECO:0000313" key="3">
    <source>
        <dbReference type="Proteomes" id="UP000700596"/>
    </source>
</evidence>
<evidence type="ECO:0000259" key="1">
    <source>
        <dbReference type="Pfam" id="PF02129"/>
    </source>
</evidence>
<dbReference type="SUPFAM" id="SSF53474">
    <property type="entry name" value="alpha/beta-Hydrolases"/>
    <property type="match status" value="1"/>
</dbReference>
<dbReference type="AlphaFoldDB" id="A0A9P9IDU9"/>
<sequence>MAPFKAESINFKQHSILKPQRSPATRQTIELPMNHKKRPECLPLPVPVVLEQDQILTLRDKTKIRADVYRLTSSQKVPAILMWDPLSRYEDFERFDPAESVPSGYATINTDSRDVGNSDDNLRFWGTSESQDGYNVVEKIAKLPWYKRKVGMTRES</sequence>
<reference evidence="2" key="1">
    <citation type="journal article" date="2021" name="Nat. Commun.">
        <title>Genetic determinants of endophytism in the Arabidopsis root mycobiome.</title>
        <authorList>
            <person name="Mesny F."/>
            <person name="Miyauchi S."/>
            <person name="Thiergart T."/>
            <person name="Pickel B."/>
            <person name="Atanasova L."/>
            <person name="Karlsson M."/>
            <person name="Huettel B."/>
            <person name="Barry K.W."/>
            <person name="Haridas S."/>
            <person name="Chen C."/>
            <person name="Bauer D."/>
            <person name="Andreopoulos W."/>
            <person name="Pangilinan J."/>
            <person name="LaButti K."/>
            <person name="Riley R."/>
            <person name="Lipzen A."/>
            <person name="Clum A."/>
            <person name="Drula E."/>
            <person name="Henrissat B."/>
            <person name="Kohler A."/>
            <person name="Grigoriev I.V."/>
            <person name="Martin F.M."/>
            <person name="Hacquard S."/>
        </authorList>
    </citation>
    <scope>NUCLEOTIDE SEQUENCE</scope>
    <source>
        <strain evidence="2">MPI-CAGE-CH-0243</strain>
    </source>
</reference>
<dbReference type="OrthoDB" id="2578740at2759"/>
<feature type="domain" description="Xaa-Pro dipeptidyl-peptidase-like" evidence="1">
    <location>
        <begin position="60"/>
        <end position="153"/>
    </location>
</feature>
<protein>
    <recommendedName>
        <fullName evidence="1">Xaa-Pro dipeptidyl-peptidase-like domain-containing protein</fullName>
    </recommendedName>
</protein>
<dbReference type="EMBL" id="JAGMWT010000015">
    <property type="protein sequence ID" value="KAH7115850.1"/>
    <property type="molecule type" value="Genomic_DNA"/>
</dbReference>
<evidence type="ECO:0000313" key="2">
    <source>
        <dbReference type="EMBL" id="KAH7115850.1"/>
    </source>
</evidence>
<dbReference type="Proteomes" id="UP000700596">
    <property type="component" value="Unassembled WGS sequence"/>
</dbReference>
<dbReference type="GO" id="GO:0016787">
    <property type="term" value="F:hydrolase activity"/>
    <property type="evidence" value="ECO:0007669"/>
    <property type="project" value="InterPro"/>
</dbReference>
<comment type="caution">
    <text evidence="2">The sequence shown here is derived from an EMBL/GenBank/DDBJ whole genome shotgun (WGS) entry which is preliminary data.</text>
</comment>
<organism evidence="2 3">
    <name type="scientific">Dendryphion nanum</name>
    <dbReference type="NCBI Taxonomy" id="256645"/>
    <lineage>
        <taxon>Eukaryota</taxon>
        <taxon>Fungi</taxon>
        <taxon>Dikarya</taxon>
        <taxon>Ascomycota</taxon>
        <taxon>Pezizomycotina</taxon>
        <taxon>Dothideomycetes</taxon>
        <taxon>Pleosporomycetidae</taxon>
        <taxon>Pleosporales</taxon>
        <taxon>Torulaceae</taxon>
        <taxon>Dendryphion</taxon>
    </lineage>
</organism>
<dbReference type="InterPro" id="IPR029058">
    <property type="entry name" value="AB_hydrolase_fold"/>
</dbReference>
<accession>A0A9P9IDU9</accession>
<gene>
    <name evidence="2" type="ORF">B0J11DRAFT_571630</name>
</gene>
<dbReference type="InterPro" id="IPR000383">
    <property type="entry name" value="Xaa-Pro-like_dom"/>
</dbReference>
<dbReference type="Gene3D" id="3.40.50.1820">
    <property type="entry name" value="alpha/beta hydrolase"/>
    <property type="match status" value="1"/>
</dbReference>